<keyword evidence="2" id="KW-1185">Reference proteome</keyword>
<sequence>MAEAREHARLVAWHREMESAHARLRRALEVTR</sequence>
<evidence type="ECO:0000313" key="2">
    <source>
        <dbReference type="Proteomes" id="UP000582231"/>
    </source>
</evidence>
<dbReference type="Proteomes" id="UP000582231">
    <property type="component" value="Unassembled WGS sequence"/>
</dbReference>
<accession>A0A852R4V6</accession>
<reference evidence="1 2" key="1">
    <citation type="submission" date="2020-07" db="EMBL/GenBank/DDBJ databases">
        <title>Sequencing the genomes of 1000 actinobacteria strains.</title>
        <authorList>
            <person name="Klenk H.-P."/>
        </authorList>
    </citation>
    <scope>NUCLEOTIDE SEQUENCE [LARGE SCALE GENOMIC DNA]</scope>
    <source>
        <strain evidence="1 2">DSM 19082</strain>
    </source>
</reference>
<dbReference type="EMBL" id="JACCBF010000001">
    <property type="protein sequence ID" value="NYD28621.1"/>
    <property type="molecule type" value="Genomic_DNA"/>
</dbReference>
<proteinExistence type="predicted"/>
<gene>
    <name evidence="1" type="ORF">BJ958_000167</name>
</gene>
<comment type="caution">
    <text evidence="1">The sequence shown here is derived from an EMBL/GenBank/DDBJ whole genome shotgun (WGS) entry which is preliminary data.</text>
</comment>
<dbReference type="AlphaFoldDB" id="A0A852R4V6"/>
<organism evidence="1 2">
    <name type="scientific">Nocardioides kongjuensis</name>
    <dbReference type="NCBI Taxonomy" id="349522"/>
    <lineage>
        <taxon>Bacteria</taxon>
        <taxon>Bacillati</taxon>
        <taxon>Actinomycetota</taxon>
        <taxon>Actinomycetes</taxon>
        <taxon>Propionibacteriales</taxon>
        <taxon>Nocardioidaceae</taxon>
        <taxon>Nocardioides</taxon>
    </lineage>
</organism>
<protein>
    <submittedName>
        <fullName evidence="1">Uncharacterized protein</fullName>
    </submittedName>
</protein>
<name>A0A852R4V6_9ACTN</name>
<evidence type="ECO:0000313" key="1">
    <source>
        <dbReference type="EMBL" id="NYD28621.1"/>
    </source>
</evidence>